<proteinExistence type="predicted"/>
<dbReference type="Pfam" id="PF25995">
    <property type="entry name" value="STB6_N"/>
    <property type="match status" value="1"/>
</dbReference>
<dbReference type="GO" id="GO:0070822">
    <property type="term" value="C:Sin3-type complex"/>
    <property type="evidence" value="ECO:0007669"/>
    <property type="project" value="TreeGrafter"/>
</dbReference>
<feature type="compositionally biased region" description="Low complexity" evidence="1">
    <location>
        <begin position="223"/>
        <end position="235"/>
    </location>
</feature>
<feature type="compositionally biased region" description="Low complexity" evidence="1">
    <location>
        <begin position="33"/>
        <end position="46"/>
    </location>
</feature>
<feature type="region of interest" description="Disordered" evidence="1">
    <location>
        <begin position="527"/>
        <end position="548"/>
    </location>
</feature>
<feature type="compositionally biased region" description="Polar residues" evidence="1">
    <location>
        <begin position="648"/>
        <end position="671"/>
    </location>
</feature>
<feature type="non-terminal residue" evidence="3">
    <location>
        <position position="911"/>
    </location>
</feature>
<feature type="region of interest" description="Disordered" evidence="1">
    <location>
        <begin position="634"/>
        <end position="695"/>
    </location>
</feature>
<evidence type="ECO:0000256" key="1">
    <source>
        <dbReference type="SAM" id="MobiDB-lite"/>
    </source>
</evidence>
<gene>
    <name evidence="3" type="ORF">DB88DRAFT_517452</name>
</gene>
<accession>A0AAD9FN24</accession>
<feature type="region of interest" description="Disordered" evidence="1">
    <location>
        <begin position="426"/>
        <end position="457"/>
    </location>
</feature>
<dbReference type="InterPro" id="IPR038919">
    <property type="entry name" value="STB2/STB2"/>
</dbReference>
<evidence type="ECO:0000313" key="3">
    <source>
        <dbReference type="EMBL" id="KAK1921656.1"/>
    </source>
</evidence>
<comment type="caution">
    <text evidence="3">The sequence shown here is derived from an EMBL/GenBank/DDBJ whole genome shotgun (WGS) entry which is preliminary data.</text>
</comment>
<dbReference type="CDD" id="cd22265">
    <property type="entry name" value="UDM1_RNF168"/>
    <property type="match status" value="1"/>
</dbReference>
<dbReference type="PANTHER" id="PTHR31011">
    <property type="entry name" value="PROTEIN STB2-RELATED"/>
    <property type="match status" value="1"/>
</dbReference>
<feature type="domain" description="STB6-like N-terminal" evidence="2">
    <location>
        <begin position="70"/>
        <end position="189"/>
    </location>
</feature>
<dbReference type="Proteomes" id="UP001182556">
    <property type="component" value="Unassembled WGS sequence"/>
</dbReference>
<evidence type="ECO:0000313" key="4">
    <source>
        <dbReference type="Proteomes" id="UP001182556"/>
    </source>
</evidence>
<sequence length="911" mass="101257">MSALLSPVPISSFASPPAISLNSPTPRATSRVSTPSSPATGSSAKGLLIPTDRSLEELEEKWLPRLGRLKVEREVVLHGYALYALRTWYLSRTHWAQSIVTQTGKPTEHVSAYLLVPDPELSEKAGQAELSGAIKLLTAETHAQTRKTEHGVLLVTTPSAFGQDVFPIPGGDLREMKPYLVVNTGLRRLGCGGRAAMGMESPIPAVRRKFFELYRLPAPPNTPLSRTTSPTTSPTKNDPVSPNHQALTLSPSAIISDPFSHMLLEVVKLIQACLVLWGMVSDNVEIDGLFCDETKQGVFAWRRSMGMEHEESMRLEKETSGGCIDPKTLAALLSSITSTRYHLDALDVEKVPKDPLSNPRRFLQAWHAYQAAYRPSHERVEYLTVPSIRALNAHYLNERTRSPDALKMPRLLLSGVASATSTLHANLKGGGQEDTPLRKREHHHFRTRPEELPSDSGFNLIVPAGEAGVYAPPDIITSDLEAYTRGILKSREKDWDVMGARRIGALWSGQTELGKSKSHRRLNGGVLRKKTHEPEADDGDEGSTRGALGKISEKTGLAIKGGLGLVSRRGVTYESSGSDTGGPGPNTLRNVLNRRKQGAVPTVIEPPIPRRRWGLPVSKVLLMSDPEAHWIASPSPASRLQVDRHTGANASRNSFRSATSHGRPSIITSLSHDSDGQSHRSQTISPLEERSESLARSSLGERAVAWRNRGRSVAMLRTSSDGADVVLEEGGMEWEVVNPHGTSKGRDANEKVLVRRHSLQDRLAYRSIRLASATHLAIDVEMCWALREMRERERQLAKTVAEAKLLEESIFRASQDIIDALRQRRSQLAQLKSDSEVVERDLRRVVDNFDEDEEIQWASKKIQFYLSEDANTNDIMWNLRNLEKEWEEVRAKVELKRTAIEVRERKGWWFW</sequence>
<feature type="region of interest" description="Disordered" evidence="1">
    <location>
        <begin position="221"/>
        <end position="243"/>
    </location>
</feature>
<organism evidence="3 4">
    <name type="scientific">Papiliotrema laurentii</name>
    <name type="common">Cryptococcus laurentii</name>
    <dbReference type="NCBI Taxonomy" id="5418"/>
    <lineage>
        <taxon>Eukaryota</taxon>
        <taxon>Fungi</taxon>
        <taxon>Dikarya</taxon>
        <taxon>Basidiomycota</taxon>
        <taxon>Agaricomycotina</taxon>
        <taxon>Tremellomycetes</taxon>
        <taxon>Tremellales</taxon>
        <taxon>Rhynchogastremaceae</taxon>
        <taxon>Papiliotrema</taxon>
    </lineage>
</organism>
<feature type="region of interest" description="Disordered" evidence="1">
    <location>
        <begin position="21"/>
        <end position="48"/>
    </location>
</feature>
<dbReference type="InterPro" id="IPR059025">
    <property type="entry name" value="STB6_N"/>
</dbReference>
<dbReference type="AlphaFoldDB" id="A0AAD9FN24"/>
<feature type="compositionally biased region" description="Polar residues" evidence="1">
    <location>
        <begin position="21"/>
        <end position="32"/>
    </location>
</feature>
<dbReference type="EMBL" id="JAODAN010000010">
    <property type="protein sequence ID" value="KAK1921656.1"/>
    <property type="molecule type" value="Genomic_DNA"/>
</dbReference>
<name>A0AAD9FN24_PAPLA</name>
<dbReference type="PANTHER" id="PTHR31011:SF2">
    <property type="entry name" value="PROTEIN STB2-RELATED"/>
    <property type="match status" value="1"/>
</dbReference>
<keyword evidence="4" id="KW-1185">Reference proteome</keyword>
<protein>
    <recommendedName>
        <fullName evidence="2">STB6-like N-terminal domain-containing protein</fullName>
    </recommendedName>
</protein>
<reference evidence="3" key="1">
    <citation type="submission" date="2023-02" db="EMBL/GenBank/DDBJ databases">
        <title>Identification and recombinant expression of a fungal hydrolase from Papiliotrema laurentii that hydrolyzes apple cutin and clears colloidal polyester polyurethane.</title>
        <authorList>
            <consortium name="DOE Joint Genome Institute"/>
            <person name="Roman V.A."/>
            <person name="Bojanowski C."/>
            <person name="Crable B.R."/>
            <person name="Wagner D.N."/>
            <person name="Hung C.S."/>
            <person name="Nadeau L.J."/>
            <person name="Schratz L."/>
            <person name="Haridas S."/>
            <person name="Pangilinan J."/>
            <person name="Lipzen A."/>
            <person name="Na H."/>
            <person name="Yan M."/>
            <person name="Ng V."/>
            <person name="Grigoriev I.V."/>
            <person name="Spatafora J.W."/>
            <person name="Barlow D."/>
            <person name="Biffinger J."/>
            <person name="Kelley-Loughnane N."/>
            <person name="Varaljay V.A."/>
            <person name="Crookes-Goodson W.J."/>
        </authorList>
    </citation>
    <scope>NUCLEOTIDE SEQUENCE</scope>
    <source>
        <strain evidence="3">5307AH</strain>
    </source>
</reference>
<evidence type="ECO:0000259" key="2">
    <source>
        <dbReference type="Pfam" id="PF25995"/>
    </source>
</evidence>